<comment type="caution">
    <text evidence="2">The sequence shown here is derived from an EMBL/GenBank/DDBJ whole genome shotgun (WGS) entry which is preliminary data.</text>
</comment>
<proteinExistence type="predicted"/>
<keyword evidence="3" id="KW-1185">Reference proteome</keyword>
<sequence length="145" mass="15665">MSFEDEWARHISDAGTQSPTSTRLNQLDGGGGQGGKPKLHVTPAVLRGRANKAETEAAKEFAEAHKSVISKTSEVSGSMKGFASDEAFAAFLTSWKKGVKYVSGRIGNEGLAKELRSAANSFGDEEAERKRSFDKERKYQPGDVI</sequence>
<feature type="compositionally biased region" description="Basic and acidic residues" evidence="1">
    <location>
        <begin position="1"/>
        <end position="12"/>
    </location>
</feature>
<feature type="region of interest" description="Disordered" evidence="1">
    <location>
        <begin position="118"/>
        <end position="145"/>
    </location>
</feature>
<protein>
    <submittedName>
        <fullName evidence="2">Uncharacterized protein</fullName>
    </submittedName>
</protein>
<dbReference type="Proteomes" id="UP001223144">
    <property type="component" value="Unassembled WGS sequence"/>
</dbReference>
<name>A0ABT6HTP3_9ACTN</name>
<organism evidence="2 3">
    <name type="scientific">Streptomyces chengmaiensis</name>
    <dbReference type="NCBI Taxonomy" id="3040919"/>
    <lineage>
        <taxon>Bacteria</taxon>
        <taxon>Bacillati</taxon>
        <taxon>Actinomycetota</taxon>
        <taxon>Actinomycetes</taxon>
        <taxon>Kitasatosporales</taxon>
        <taxon>Streptomycetaceae</taxon>
        <taxon>Streptomyces</taxon>
    </lineage>
</organism>
<evidence type="ECO:0000313" key="3">
    <source>
        <dbReference type="Proteomes" id="UP001223144"/>
    </source>
</evidence>
<evidence type="ECO:0000313" key="2">
    <source>
        <dbReference type="EMBL" id="MDH2392092.1"/>
    </source>
</evidence>
<feature type="region of interest" description="Disordered" evidence="1">
    <location>
        <begin position="1"/>
        <end position="40"/>
    </location>
</feature>
<dbReference type="RefSeq" id="WP_279931082.1">
    <property type="nucleotide sequence ID" value="NZ_JARWBG010000036.1"/>
</dbReference>
<dbReference type="EMBL" id="JARWBG010000036">
    <property type="protein sequence ID" value="MDH2392092.1"/>
    <property type="molecule type" value="Genomic_DNA"/>
</dbReference>
<feature type="compositionally biased region" description="Basic and acidic residues" evidence="1">
    <location>
        <begin position="127"/>
        <end position="145"/>
    </location>
</feature>
<gene>
    <name evidence="2" type="ORF">QCN29_25575</name>
</gene>
<reference evidence="2 3" key="1">
    <citation type="submission" date="2023-04" db="EMBL/GenBank/DDBJ databases">
        <title>Streptomyces chengmaiensis sp. nov. isolated from the stem of mangrove plant in Hainan.</title>
        <authorList>
            <person name="Huang X."/>
            <person name="Zhou S."/>
            <person name="Chu X."/>
            <person name="Xie Y."/>
            <person name="Lin Y."/>
        </authorList>
    </citation>
    <scope>NUCLEOTIDE SEQUENCE [LARGE SCALE GENOMIC DNA]</scope>
    <source>
        <strain evidence="2 3">HNM0663</strain>
    </source>
</reference>
<evidence type="ECO:0000256" key="1">
    <source>
        <dbReference type="SAM" id="MobiDB-lite"/>
    </source>
</evidence>
<feature type="compositionally biased region" description="Polar residues" evidence="1">
    <location>
        <begin position="14"/>
        <end position="25"/>
    </location>
</feature>
<accession>A0ABT6HTP3</accession>
<dbReference type="Gene3D" id="1.10.287.1060">
    <property type="entry name" value="ESAT-6-like"/>
    <property type="match status" value="1"/>
</dbReference>